<evidence type="ECO:0008006" key="3">
    <source>
        <dbReference type="Google" id="ProtNLM"/>
    </source>
</evidence>
<sequence>FPTSGFAKLNPSTAYEEEQLPFYKAECFYPVRIGEVFASRYQVVVKLGYGTSSTVWLCRD</sequence>
<gene>
    <name evidence="1" type="ORF">BO97DRAFT_307762</name>
</gene>
<dbReference type="GeneID" id="37195465"/>
<protein>
    <recommendedName>
        <fullName evidence="3">Protein kinase domain-containing protein</fullName>
    </recommendedName>
</protein>
<dbReference type="STRING" id="1450537.A0A395HFW1"/>
<feature type="non-terminal residue" evidence="1">
    <location>
        <position position="60"/>
    </location>
</feature>
<reference evidence="1 2" key="1">
    <citation type="submission" date="2018-02" db="EMBL/GenBank/DDBJ databases">
        <title>The genomes of Aspergillus section Nigri reveals drivers in fungal speciation.</title>
        <authorList>
            <consortium name="DOE Joint Genome Institute"/>
            <person name="Vesth T.C."/>
            <person name="Nybo J."/>
            <person name="Theobald S."/>
            <person name="Brandl J."/>
            <person name="Frisvad J.C."/>
            <person name="Nielsen K.F."/>
            <person name="Lyhne E.K."/>
            <person name="Kogle M.E."/>
            <person name="Kuo A."/>
            <person name="Riley R."/>
            <person name="Clum A."/>
            <person name="Nolan M."/>
            <person name="Lipzen A."/>
            <person name="Salamov A."/>
            <person name="Henrissat B."/>
            <person name="Wiebenga A."/>
            <person name="De vries R.P."/>
            <person name="Grigoriev I.V."/>
            <person name="Mortensen U.H."/>
            <person name="Andersen M.R."/>
            <person name="Baker S.E."/>
        </authorList>
    </citation>
    <scope>NUCLEOTIDE SEQUENCE [LARGE SCALE GENOMIC DNA]</scope>
    <source>
        <strain evidence="1 2">CBS 101889</strain>
    </source>
</reference>
<dbReference type="Proteomes" id="UP000248961">
    <property type="component" value="Unassembled WGS sequence"/>
</dbReference>
<dbReference type="AlphaFoldDB" id="A0A395HFW1"/>
<name>A0A395HFW1_ASPHC</name>
<evidence type="ECO:0000313" key="2">
    <source>
        <dbReference type="Proteomes" id="UP000248961"/>
    </source>
</evidence>
<evidence type="ECO:0000313" key="1">
    <source>
        <dbReference type="EMBL" id="RAL06821.1"/>
    </source>
</evidence>
<accession>A0A395HFW1</accession>
<dbReference type="EMBL" id="KZ824352">
    <property type="protein sequence ID" value="RAL06821.1"/>
    <property type="molecule type" value="Genomic_DNA"/>
</dbReference>
<feature type="non-terminal residue" evidence="1">
    <location>
        <position position="1"/>
    </location>
</feature>
<dbReference type="SUPFAM" id="SSF56112">
    <property type="entry name" value="Protein kinase-like (PK-like)"/>
    <property type="match status" value="1"/>
</dbReference>
<dbReference type="RefSeq" id="XP_025545975.1">
    <property type="nucleotide sequence ID" value="XM_025691176.1"/>
</dbReference>
<dbReference type="Gene3D" id="3.30.200.20">
    <property type="entry name" value="Phosphorylase Kinase, domain 1"/>
    <property type="match status" value="1"/>
</dbReference>
<proteinExistence type="predicted"/>
<dbReference type="OrthoDB" id="5979581at2759"/>
<keyword evidence="2" id="KW-1185">Reference proteome</keyword>
<dbReference type="VEuPathDB" id="FungiDB:BO97DRAFT_307762"/>
<organism evidence="1 2">
    <name type="scientific">Aspergillus homomorphus (strain CBS 101889)</name>
    <dbReference type="NCBI Taxonomy" id="1450537"/>
    <lineage>
        <taxon>Eukaryota</taxon>
        <taxon>Fungi</taxon>
        <taxon>Dikarya</taxon>
        <taxon>Ascomycota</taxon>
        <taxon>Pezizomycotina</taxon>
        <taxon>Eurotiomycetes</taxon>
        <taxon>Eurotiomycetidae</taxon>
        <taxon>Eurotiales</taxon>
        <taxon>Aspergillaceae</taxon>
        <taxon>Aspergillus</taxon>
        <taxon>Aspergillus subgen. Circumdati</taxon>
    </lineage>
</organism>
<dbReference type="InterPro" id="IPR011009">
    <property type="entry name" value="Kinase-like_dom_sf"/>
</dbReference>